<sequence length="207" mass="23007">MATSNLSLFSKQTIALAGVAQAAAIADQLATRGSAPDAEQRALLESILVTEPDTIRDIYADPADLTMGLELLERGVATQSRYVQEYFASMVHLPSPLLDRDDYCQIISRGIEDIKGRLNFFEITDNTILAAIADLYTQTISHLLPRVMIRGEKDILRQTDVQNRIRAILLAGIRSGVLWTQYGGSRFKLGFSQRKIGDEARRILQNL</sequence>
<dbReference type="InterPro" id="IPR035932">
    <property type="entry name" value="HflD-like_sf"/>
</dbReference>
<dbReference type="AlphaFoldDB" id="A0A9D1TTJ1"/>
<dbReference type="PANTHER" id="PTHR38100">
    <property type="entry name" value="HIGH FREQUENCY LYSOGENIZATION PROTEIN HFLD"/>
    <property type="match status" value="1"/>
</dbReference>
<keyword evidence="2 4" id="KW-0963">Cytoplasm</keyword>
<keyword evidence="3 4" id="KW-0472">Membrane</keyword>
<comment type="caution">
    <text evidence="5">The sequence shown here is derived from an EMBL/GenBank/DDBJ whole genome shotgun (WGS) entry which is preliminary data.</text>
</comment>
<dbReference type="GO" id="GO:0005886">
    <property type="term" value="C:plasma membrane"/>
    <property type="evidence" value="ECO:0007669"/>
    <property type="project" value="UniProtKB-SubCell"/>
</dbReference>
<dbReference type="PANTHER" id="PTHR38100:SF1">
    <property type="entry name" value="HIGH FREQUENCY LYSOGENIZATION PROTEIN HFLD"/>
    <property type="match status" value="1"/>
</dbReference>
<dbReference type="SUPFAM" id="SSF101322">
    <property type="entry name" value="YcfC-like"/>
    <property type="match status" value="1"/>
</dbReference>
<evidence type="ECO:0000256" key="4">
    <source>
        <dbReference type="HAMAP-Rule" id="MF_00695"/>
    </source>
</evidence>
<reference evidence="5" key="2">
    <citation type="submission" date="2021-04" db="EMBL/GenBank/DDBJ databases">
        <authorList>
            <person name="Gilroy R."/>
        </authorList>
    </citation>
    <scope>NUCLEOTIDE SEQUENCE</scope>
    <source>
        <strain evidence="5">CHK160-9182</strain>
    </source>
</reference>
<dbReference type="InterPro" id="IPR007451">
    <property type="entry name" value="HflD"/>
</dbReference>
<organism evidence="5 6">
    <name type="scientific">Candidatus Ignatzschineria merdigallinarum</name>
    <dbReference type="NCBI Taxonomy" id="2838621"/>
    <lineage>
        <taxon>Bacteria</taxon>
        <taxon>Pseudomonadati</taxon>
        <taxon>Pseudomonadota</taxon>
        <taxon>Gammaproteobacteria</taxon>
        <taxon>Cardiobacteriales</taxon>
        <taxon>Ignatzschineriaceae</taxon>
        <taxon>Ignatzschineria</taxon>
    </lineage>
</organism>
<reference evidence="5" key="1">
    <citation type="journal article" date="2021" name="PeerJ">
        <title>Extensive microbial diversity within the chicken gut microbiome revealed by metagenomics and culture.</title>
        <authorList>
            <person name="Gilroy R."/>
            <person name="Ravi A."/>
            <person name="Getino M."/>
            <person name="Pursley I."/>
            <person name="Horton D.L."/>
            <person name="Alikhan N.F."/>
            <person name="Baker D."/>
            <person name="Gharbi K."/>
            <person name="Hall N."/>
            <person name="Watson M."/>
            <person name="Adriaenssens E.M."/>
            <person name="Foster-Nyarko E."/>
            <person name="Jarju S."/>
            <person name="Secka A."/>
            <person name="Antonio M."/>
            <person name="Oren A."/>
            <person name="Chaudhuri R.R."/>
            <person name="La Ragione R."/>
            <person name="Hildebrand F."/>
            <person name="Pallen M.J."/>
        </authorList>
    </citation>
    <scope>NUCLEOTIDE SEQUENCE</scope>
    <source>
        <strain evidence="5">CHK160-9182</strain>
    </source>
</reference>
<dbReference type="EMBL" id="DXHP01000066">
    <property type="protein sequence ID" value="HIW06258.1"/>
    <property type="molecule type" value="Genomic_DNA"/>
</dbReference>
<comment type="similarity">
    <text evidence="4">Belongs to the HflD family.</text>
</comment>
<evidence type="ECO:0000256" key="1">
    <source>
        <dbReference type="ARBA" id="ARBA00022475"/>
    </source>
</evidence>
<evidence type="ECO:0000256" key="3">
    <source>
        <dbReference type="ARBA" id="ARBA00023136"/>
    </source>
</evidence>
<gene>
    <name evidence="4 5" type="primary">hflD</name>
    <name evidence="5" type="ORF">H9889_02895</name>
</gene>
<proteinExistence type="inferred from homology"/>
<evidence type="ECO:0000313" key="6">
    <source>
        <dbReference type="Proteomes" id="UP000823934"/>
    </source>
</evidence>
<dbReference type="GO" id="GO:0005737">
    <property type="term" value="C:cytoplasm"/>
    <property type="evidence" value="ECO:0007669"/>
    <property type="project" value="UniProtKB-SubCell"/>
</dbReference>
<dbReference type="NCBIfam" id="NF001246">
    <property type="entry name" value="PRK00218.1-2"/>
    <property type="match status" value="1"/>
</dbReference>
<dbReference type="Gene3D" id="1.10.3890.10">
    <property type="entry name" value="HflD-like"/>
    <property type="match status" value="1"/>
</dbReference>
<evidence type="ECO:0000256" key="2">
    <source>
        <dbReference type="ARBA" id="ARBA00022490"/>
    </source>
</evidence>
<evidence type="ECO:0000313" key="5">
    <source>
        <dbReference type="EMBL" id="HIW06258.1"/>
    </source>
</evidence>
<accession>A0A9D1TTJ1</accession>
<comment type="subcellular location">
    <subcellularLocation>
        <location evidence="4">Cytoplasm</location>
    </subcellularLocation>
    <subcellularLocation>
        <location evidence="4">Cell membrane</location>
        <topology evidence="4">Peripheral membrane protein</topology>
        <orientation evidence="4">Cytoplasmic side</orientation>
    </subcellularLocation>
</comment>
<dbReference type="Proteomes" id="UP000823934">
    <property type="component" value="Unassembled WGS sequence"/>
</dbReference>
<keyword evidence="1 4" id="KW-1003">Cell membrane</keyword>
<dbReference type="Pfam" id="PF04356">
    <property type="entry name" value="DUF489"/>
    <property type="match status" value="1"/>
</dbReference>
<name>A0A9D1TTJ1_9GAMM</name>
<protein>
    <recommendedName>
        <fullName evidence="4">High frequency lysogenization protein HflD homolog</fullName>
    </recommendedName>
</protein>
<dbReference type="HAMAP" id="MF_00695">
    <property type="entry name" value="HflD_protein"/>
    <property type="match status" value="1"/>
</dbReference>